<dbReference type="Gene3D" id="2.130.10.10">
    <property type="entry name" value="YVTN repeat-like/Quinoprotein amine dehydrogenase"/>
    <property type="match status" value="1"/>
</dbReference>
<sequence length="328" mass="33054">MSGGLLFAVAAGGEVLNALDPDTGAQRWKRNLPNGARVLYAGPKVLIASDDGNVTALDAATGSVSWSKRLGAMTSVWLAGPEQPGGGRDVYVSTHTTDGTASQVSAVDPATGAVRWQVRTQGLLDPVGVAHGGLHLLANNARGLTGAVVRIDLATHAVRRTALSVGQLQAEATVGPDGVVYLIGISGALTAVGAEVEAWRLETAVAAASRPVFDSGRLYLMAADGRLIAVDAGAGRLIGQTDRRMGTGQGTYSATVPAPVVGDGRVFGSAPDGAVFAVDAGILPGGESAEPPHLRGRGAGVGGVVRVGQPRRETSRTAPLSALVAIAA</sequence>
<dbReference type="InterPro" id="IPR002372">
    <property type="entry name" value="PQQ_rpt_dom"/>
</dbReference>
<dbReference type="EMBL" id="JBBKAM010000002">
    <property type="protein sequence ID" value="MEJ8643082.1"/>
    <property type="molecule type" value="Genomic_DNA"/>
</dbReference>
<evidence type="ECO:0000313" key="3">
    <source>
        <dbReference type="Proteomes" id="UP001382904"/>
    </source>
</evidence>
<name>A0ABU8U5A6_9ACTN</name>
<dbReference type="Gene3D" id="2.40.128.630">
    <property type="match status" value="1"/>
</dbReference>
<gene>
    <name evidence="2" type="ORF">WKI68_20215</name>
</gene>
<comment type="caution">
    <text evidence="2">The sequence shown here is derived from an EMBL/GenBank/DDBJ whole genome shotgun (WGS) entry which is preliminary data.</text>
</comment>
<organism evidence="2 3">
    <name type="scientific">Streptomyces caledonius</name>
    <dbReference type="NCBI Taxonomy" id="3134107"/>
    <lineage>
        <taxon>Bacteria</taxon>
        <taxon>Bacillati</taxon>
        <taxon>Actinomycetota</taxon>
        <taxon>Actinomycetes</taxon>
        <taxon>Kitasatosporales</taxon>
        <taxon>Streptomycetaceae</taxon>
        <taxon>Streptomyces</taxon>
    </lineage>
</organism>
<dbReference type="Proteomes" id="UP001382904">
    <property type="component" value="Unassembled WGS sequence"/>
</dbReference>
<evidence type="ECO:0000313" key="2">
    <source>
        <dbReference type="EMBL" id="MEJ8643082.1"/>
    </source>
</evidence>
<dbReference type="InterPro" id="IPR018391">
    <property type="entry name" value="PQQ_b-propeller_rpt"/>
</dbReference>
<dbReference type="SMART" id="SM00564">
    <property type="entry name" value="PQQ"/>
    <property type="match status" value="3"/>
</dbReference>
<dbReference type="SUPFAM" id="SSF50998">
    <property type="entry name" value="Quinoprotein alcohol dehydrogenase-like"/>
    <property type="match status" value="2"/>
</dbReference>
<feature type="domain" description="Pyrrolo-quinoline quinone repeat" evidence="1">
    <location>
        <begin position="14"/>
        <end position="121"/>
    </location>
</feature>
<dbReference type="InterPro" id="IPR015943">
    <property type="entry name" value="WD40/YVTN_repeat-like_dom_sf"/>
</dbReference>
<accession>A0ABU8U5A6</accession>
<keyword evidence="3" id="KW-1185">Reference proteome</keyword>
<dbReference type="PANTHER" id="PTHR34512:SF30">
    <property type="entry name" value="OUTER MEMBRANE PROTEIN ASSEMBLY FACTOR BAMB"/>
    <property type="match status" value="1"/>
</dbReference>
<dbReference type="PANTHER" id="PTHR34512">
    <property type="entry name" value="CELL SURFACE PROTEIN"/>
    <property type="match status" value="1"/>
</dbReference>
<dbReference type="Pfam" id="PF13360">
    <property type="entry name" value="PQQ_2"/>
    <property type="match status" value="1"/>
</dbReference>
<evidence type="ECO:0000259" key="1">
    <source>
        <dbReference type="Pfam" id="PF13360"/>
    </source>
</evidence>
<protein>
    <submittedName>
        <fullName evidence="2">PQQ-binding-like beta-propeller repeat protein</fullName>
    </submittedName>
</protein>
<reference evidence="2 3" key="1">
    <citation type="submission" date="2024-03" db="EMBL/GenBank/DDBJ databases">
        <title>Novel Streptomyces species of biotechnological and ecological value are a feature of Machair soil.</title>
        <authorList>
            <person name="Prole J.R."/>
            <person name="Goodfellow M."/>
            <person name="Allenby N."/>
            <person name="Ward A.C."/>
        </authorList>
    </citation>
    <scope>NUCLEOTIDE SEQUENCE [LARGE SCALE GENOMIC DNA]</scope>
    <source>
        <strain evidence="2 3">MS1.HAVA.3</strain>
    </source>
</reference>
<proteinExistence type="predicted"/>
<dbReference type="InterPro" id="IPR011047">
    <property type="entry name" value="Quinoprotein_ADH-like_sf"/>
</dbReference>